<name>A0A8X6QSI1_NEPPI</name>
<accession>A0A8X6QSI1</accession>
<evidence type="ECO:0000313" key="1">
    <source>
        <dbReference type="EMBL" id="GFU34411.1"/>
    </source>
</evidence>
<sequence length="110" mass="12156">MFGEKKLTSLRIFEMSIDDGAHGYVPVSCAVSKKLASNLLLSTAAHEALKSNVQVYGHESPSDEDLHVAGEEEMEDPSISTDALVELLSTVSGNENVTQRNRFRAEERRY</sequence>
<dbReference type="AlphaFoldDB" id="A0A8X6QSI1"/>
<organism evidence="1 2">
    <name type="scientific">Nephila pilipes</name>
    <name type="common">Giant wood spider</name>
    <name type="synonym">Nephila maculata</name>
    <dbReference type="NCBI Taxonomy" id="299642"/>
    <lineage>
        <taxon>Eukaryota</taxon>
        <taxon>Metazoa</taxon>
        <taxon>Ecdysozoa</taxon>
        <taxon>Arthropoda</taxon>
        <taxon>Chelicerata</taxon>
        <taxon>Arachnida</taxon>
        <taxon>Araneae</taxon>
        <taxon>Araneomorphae</taxon>
        <taxon>Entelegynae</taxon>
        <taxon>Araneoidea</taxon>
        <taxon>Nephilidae</taxon>
        <taxon>Nephila</taxon>
    </lineage>
</organism>
<protein>
    <submittedName>
        <fullName evidence="1">CCHC-type domain-containing protein</fullName>
    </submittedName>
</protein>
<dbReference type="EMBL" id="BMAW01130289">
    <property type="protein sequence ID" value="GFU34411.1"/>
    <property type="molecule type" value="Genomic_DNA"/>
</dbReference>
<reference evidence="1" key="1">
    <citation type="submission" date="2020-08" db="EMBL/GenBank/DDBJ databases">
        <title>Multicomponent nature underlies the extraordinary mechanical properties of spider dragline silk.</title>
        <authorList>
            <person name="Kono N."/>
            <person name="Nakamura H."/>
            <person name="Mori M."/>
            <person name="Yoshida Y."/>
            <person name="Ohtoshi R."/>
            <person name="Malay A.D."/>
            <person name="Moran D.A.P."/>
            <person name="Tomita M."/>
            <person name="Numata K."/>
            <person name="Arakawa K."/>
        </authorList>
    </citation>
    <scope>NUCLEOTIDE SEQUENCE</scope>
</reference>
<dbReference type="OrthoDB" id="6424769at2759"/>
<comment type="caution">
    <text evidence="1">The sequence shown here is derived from an EMBL/GenBank/DDBJ whole genome shotgun (WGS) entry which is preliminary data.</text>
</comment>
<evidence type="ECO:0000313" key="2">
    <source>
        <dbReference type="Proteomes" id="UP000887013"/>
    </source>
</evidence>
<gene>
    <name evidence="1" type="primary">AVEN_185261_1</name>
    <name evidence="1" type="ORF">NPIL_251281</name>
</gene>
<proteinExistence type="predicted"/>
<keyword evidence="2" id="KW-1185">Reference proteome</keyword>
<dbReference type="Proteomes" id="UP000887013">
    <property type="component" value="Unassembled WGS sequence"/>
</dbReference>